<comment type="caution">
    <text evidence="3">The sequence shown here is derived from an EMBL/GenBank/DDBJ whole genome shotgun (WGS) entry which is preliminary data.</text>
</comment>
<feature type="region of interest" description="Disordered" evidence="2">
    <location>
        <begin position="71"/>
        <end position="98"/>
    </location>
</feature>
<evidence type="ECO:0000256" key="1">
    <source>
        <dbReference type="SAM" id="Coils"/>
    </source>
</evidence>
<name>A0A9J6FKY1_HAELO</name>
<feature type="compositionally biased region" description="Acidic residues" evidence="2">
    <location>
        <begin position="72"/>
        <end position="84"/>
    </location>
</feature>
<dbReference type="Proteomes" id="UP000821853">
    <property type="component" value="Chromosome 10"/>
</dbReference>
<keyword evidence="1" id="KW-0175">Coiled coil</keyword>
<evidence type="ECO:0000313" key="3">
    <source>
        <dbReference type="EMBL" id="KAH9363467.1"/>
    </source>
</evidence>
<dbReference type="AlphaFoldDB" id="A0A9J6FKY1"/>
<reference evidence="3 4" key="1">
    <citation type="journal article" date="2020" name="Cell">
        <title>Large-Scale Comparative Analyses of Tick Genomes Elucidate Their Genetic Diversity and Vector Capacities.</title>
        <authorList>
            <consortium name="Tick Genome and Microbiome Consortium (TIGMIC)"/>
            <person name="Jia N."/>
            <person name="Wang J."/>
            <person name="Shi W."/>
            <person name="Du L."/>
            <person name="Sun Y."/>
            <person name="Zhan W."/>
            <person name="Jiang J.F."/>
            <person name="Wang Q."/>
            <person name="Zhang B."/>
            <person name="Ji P."/>
            <person name="Bell-Sakyi L."/>
            <person name="Cui X.M."/>
            <person name="Yuan T.T."/>
            <person name="Jiang B.G."/>
            <person name="Yang W.F."/>
            <person name="Lam T.T."/>
            <person name="Chang Q.C."/>
            <person name="Ding S.J."/>
            <person name="Wang X.J."/>
            <person name="Zhu J.G."/>
            <person name="Ruan X.D."/>
            <person name="Zhao L."/>
            <person name="Wei J.T."/>
            <person name="Ye R.Z."/>
            <person name="Que T.C."/>
            <person name="Du C.H."/>
            <person name="Zhou Y.H."/>
            <person name="Cheng J.X."/>
            <person name="Dai P.F."/>
            <person name="Guo W.B."/>
            <person name="Han X.H."/>
            <person name="Huang E.J."/>
            <person name="Li L.F."/>
            <person name="Wei W."/>
            <person name="Gao Y.C."/>
            <person name="Liu J.Z."/>
            <person name="Shao H.Z."/>
            <person name="Wang X."/>
            <person name="Wang C.C."/>
            <person name="Yang T.C."/>
            <person name="Huo Q.B."/>
            <person name="Li W."/>
            <person name="Chen H.Y."/>
            <person name="Chen S.E."/>
            <person name="Zhou L.G."/>
            <person name="Ni X.B."/>
            <person name="Tian J.H."/>
            <person name="Sheng Y."/>
            <person name="Liu T."/>
            <person name="Pan Y.S."/>
            <person name="Xia L.Y."/>
            <person name="Li J."/>
            <person name="Zhao F."/>
            <person name="Cao W.C."/>
        </authorList>
    </citation>
    <scope>NUCLEOTIDE SEQUENCE [LARGE SCALE GENOMIC DNA]</scope>
    <source>
        <strain evidence="3">HaeL-2018</strain>
    </source>
</reference>
<evidence type="ECO:0000256" key="2">
    <source>
        <dbReference type="SAM" id="MobiDB-lite"/>
    </source>
</evidence>
<sequence>MRCDTKSLDGLFSSRLRELLRFDFVADYEGYYDVYGRSQEEDSCISPTTEEQFLYNRDKLHSMSSFLSPDALQEENEDEDDAEEAAQKSAPAEPQLSPVDEGWCVDLENAENHIPLEKVDIGYKAEQIIKNSHASAKDVFQFRMECKQFLIYATKKVLERSPLKFAFVRGLSSLDPRQMCTKPDECLPLFRKVLDTLITVGRMADHVRDTVLAEYTELLHEQKHKLRQFDKGTDRLDEFYADLLKFNSTYSELWSIVKLLLVLSHGQATVERGFSVNRQVCVENLKELSYVSQRVVCDAVEKAGGVLQIPITKELRIAVSAARQRYGAYLEAQKKQDLDASKQRKKHCIEEELDAMKRKKQKLEATIDDLVASADAYAEKAEAENDVTHIVKSNSLRKTAKDKTAELHSIKVQIQQKRLELP</sequence>
<keyword evidence="4" id="KW-1185">Reference proteome</keyword>
<proteinExistence type="predicted"/>
<dbReference type="VEuPathDB" id="VectorBase:HLOH_058063"/>
<feature type="coiled-coil region" evidence="1">
    <location>
        <begin position="346"/>
        <end position="380"/>
    </location>
</feature>
<accession>A0A9J6FKY1</accession>
<organism evidence="3 4">
    <name type="scientific">Haemaphysalis longicornis</name>
    <name type="common">Bush tick</name>
    <dbReference type="NCBI Taxonomy" id="44386"/>
    <lineage>
        <taxon>Eukaryota</taxon>
        <taxon>Metazoa</taxon>
        <taxon>Ecdysozoa</taxon>
        <taxon>Arthropoda</taxon>
        <taxon>Chelicerata</taxon>
        <taxon>Arachnida</taxon>
        <taxon>Acari</taxon>
        <taxon>Parasitiformes</taxon>
        <taxon>Ixodida</taxon>
        <taxon>Ixodoidea</taxon>
        <taxon>Ixodidae</taxon>
        <taxon>Haemaphysalinae</taxon>
        <taxon>Haemaphysalis</taxon>
    </lineage>
</organism>
<dbReference type="OMA" id="LEITLNC"/>
<dbReference type="EMBL" id="JABSTR010000002">
    <property type="protein sequence ID" value="KAH9363467.1"/>
    <property type="molecule type" value="Genomic_DNA"/>
</dbReference>
<evidence type="ECO:0000313" key="4">
    <source>
        <dbReference type="Proteomes" id="UP000821853"/>
    </source>
</evidence>
<dbReference type="OrthoDB" id="6435013at2759"/>
<gene>
    <name evidence="3" type="ORF">HPB48_006000</name>
</gene>
<protein>
    <submittedName>
        <fullName evidence="3">Uncharacterized protein</fullName>
    </submittedName>
</protein>